<dbReference type="Proteomes" id="UP000290189">
    <property type="component" value="Unassembled WGS sequence"/>
</dbReference>
<evidence type="ECO:0000313" key="3">
    <source>
        <dbReference type="Proteomes" id="UP000290189"/>
    </source>
</evidence>
<keyword evidence="2" id="KW-0496">Mitochondrion</keyword>
<protein>
    <submittedName>
        <fullName evidence="2">Uncharacterized protein</fullName>
    </submittedName>
</protein>
<geneLocation type="mitochondrion" evidence="2"/>
<accession>A0A3P3YJ67</accession>
<organism evidence="2 3">
    <name type="scientific">Plasmodiophora brassicae</name>
    <name type="common">Clubroot disease agent</name>
    <dbReference type="NCBI Taxonomy" id="37360"/>
    <lineage>
        <taxon>Eukaryota</taxon>
        <taxon>Sar</taxon>
        <taxon>Rhizaria</taxon>
        <taxon>Endomyxa</taxon>
        <taxon>Phytomyxea</taxon>
        <taxon>Plasmodiophorida</taxon>
        <taxon>Plasmodiophoridae</taxon>
        <taxon>Plasmodiophora</taxon>
    </lineage>
</organism>
<sequence length="241" mass="25461">MTRAFTAILYNRIVSAIQRHKAKTYAVAISSTNTLTDEAPESSTAEGGGMSISNKDAAASLTEASTSNINAVSTSNIASPSINAARTANNAAGNAQRARRPRRAGSEELVDAAARSRRDDPGDSIAGLYGNGRRHGQGTFQDAATWCLQQVANTVNRQPQGPQRQAPGHFVPVTRLASDSSEMDRNGTFLRNMAADPDLASLDDEILEEMHHGSAHNDCAHESSDCDGNAATHVGRCDGAR</sequence>
<reference evidence="2 3" key="1">
    <citation type="submission" date="2018-03" db="EMBL/GenBank/DDBJ databases">
        <authorList>
            <person name="Fogelqvist J."/>
        </authorList>
    </citation>
    <scope>NUCLEOTIDE SEQUENCE [LARGE SCALE GENOMIC DNA]</scope>
</reference>
<gene>
    <name evidence="2" type="ORF">PLBR_LOCUS7458</name>
</gene>
<evidence type="ECO:0000313" key="2">
    <source>
        <dbReference type="EMBL" id="SPR00243.1"/>
    </source>
</evidence>
<evidence type="ECO:0000256" key="1">
    <source>
        <dbReference type="SAM" id="MobiDB-lite"/>
    </source>
</evidence>
<dbReference type="EMBL" id="OVEO01000013">
    <property type="protein sequence ID" value="SPR00243.1"/>
    <property type="molecule type" value="Genomic_DNA"/>
</dbReference>
<dbReference type="AlphaFoldDB" id="A0A3P3YJ67"/>
<name>A0A3P3YJ67_PLABS</name>
<proteinExistence type="predicted"/>
<feature type="region of interest" description="Disordered" evidence="1">
    <location>
        <begin position="87"/>
        <end position="123"/>
    </location>
</feature>
<feature type="compositionally biased region" description="Low complexity" evidence="1">
    <location>
        <begin position="87"/>
        <end position="96"/>
    </location>
</feature>